<dbReference type="SUPFAM" id="SSF48452">
    <property type="entry name" value="TPR-like"/>
    <property type="match status" value="1"/>
</dbReference>
<evidence type="ECO:0000256" key="1">
    <source>
        <dbReference type="SAM" id="SignalP"/>
    </source>
</evidence>
<dbReference type="Gene3D" id="1.25.40.390">
    <property type="match status" value="2"/>
</dbReference>
<gene>
    <name evidence="2" type="ORF">CLV58_10511</name>
</gene>
<dbReference type="EMBL" id="PVTE01000005">
    <property type="protein sequence ID" value="PRY41812.1"/>
    <property type="molecule type" value="Genomic_DNA"/>
</dbReference>
<keyword evidence="3" id="KW-1185">Reference proteome</keyword>
<accession>A0A2T0T833</accession>
<reference evidence="2 3" key="1">
    <citation type="submission" date="2018-03" db="EMBL/GenBank/DDBJ databases">
        <title>Genomic Encyclopedia of Archaeal and Bacterial Type Strains, Phase II (KMG-II): from individual species to whole genera.</title>
        <authorList>
            <person name="Goeker M."/>
        </authorList>
    </citation>
    <scope>NUCLEOTIDE SEQUENCE [LARGE SCALE GENOMIC DNA]</scope>
    <source>
        <strain evidence="2 3">DSM 28354</strain>
    </source>
</reference>
<proteinExistence type="predicted"/>
<feature type="chain" id="PRO_5015704694" evidence="1">
    <location>
        <begin position="26"/>
        <end position="573"/>
    </location>
</feature>
<evidence type="ECO:0000313" key="3">
    <source>
        <dbReference type="Proteomes" id="UP000238375"/>
    </source>
</evidence>
<dbReference type="RefSeq" id="WP_106137028.1">
    <property type="nucleotide sequence ID" value="NZ_PVTE01000005.1"/>
</dbReference>
<dbReference type="Pfam" id="PF12771">
    <property type="entry name" value="SusD-like_2"/>
    <property type="match status" value="1"/>
</dbReference>
<dbReference type="InterPro" id="IPR041662">
    <property type="entry name" value="SusD-like_2"/>
</dbReference>
<protein>
    <submittedName>
        <fullName evidence="2">SusD/RagB-like outer membrane lipoprotein</fullName>
    </submittedName>
</protein>
<keyword evidence="2" id="KW-0449">Lipoprotein</keyword>
<dbReference type="OrthoDB" id="973072at2"/>
<dbReference type="Proteomes" id="UP000238375">
    <property type="component" value="Unassembled WGS sequence"/>
</dbReference>
<feature type="signal peptide" evidence="1">
    <location>
        <begin position="1"/>
        <end position="25"/>
    </location>
</feature>
<keyword evidence="1" id="KW-0732">Signal</keyword>
<name>A0A2T0T833_9BACT</name>
<dbReference type="InterPro" id="IPR011990">
    <property type="entry name" value="TPR-like_helical_dom_sf"/>
</dbReference>
<sequence length="573" mass="63511">MKRQYIPLKKCLLAGALLWMSSCQLTNLDINTNPNLPASGSLKLLLPNAELAAVNAATQVMGSASGFSGLMSSSDDYDLNNNSFNGTWDNFYLQMQSVEQMLRATEDGANPYYRGIAMVLKAYAVGNMVDTFGDIPYFNAWKGNVDGTDRSVKFDKDSEIYEDLLKLCDQAVAEFAKNQAVAVQGDFINNGSATSWIRLAKTVKLRLLMNSRKGRSTGNADLKAAFAAGGYITSSSQDFYYQYSTQISPVDNRHPWFRSAYLSDNGFTYINHQLMGEMILNKDPRMPFYFYRQTSRVLNQSDPTDRGTTPYGGTYMPLRASFLAEYKSVFYNNQQDLTSDDIAYIAGIFGRDRGDNTGAAADTPLRTAPGAYPAGGLYSGREIAAKALTGGTGNGNGIWPLITSWNVKFYQIEAILDGTGVSGDPRSLFESAMREQIALVVNTALKVDSKSVAPSTSSITDYVNAWLKLYDAAPSDQSKLNVVAKQIWFSSWGQGQEIWNLMRRTGYPLQGQFKQFSTTIEAPILKPKRQYALRLPYPSQEGSLNANAAPYIQNVVFDRDPIFWDKTKVTWSF</sequence>
<dbReference type="AlphaFoldDB" id="A0A2T0T833"/>
<dbReference type="PROSITE" id="PS51257">
    <property type="entry name" value="PROKAR_LIPOPROTEIN"/>
    <property type="match status" value="1"/>
</dbReference>
<organism evidence="2 3">
    <name type="scientific">Spirosoma oryzae</name>
    <dbReference type="NCBI Taxonomy" id="1469603"/>
    <lineage>
        <taxon>Bacteria</taxon>
        <taxon>Pseudomonadati</taxon>
        <taxon>Bacteroidota</taxon>
        <taxon>Cytophagia</taxon>
        <taxon>Cytophagales</taxon>
        <taxon>Cytophagaceae</taxon>
        <taxon>Spirosoma</taxon>
    </lineage>
</organism>
<evidence type="ECO:0000313" key="2">
    <source>
        <dbReference type="EMBL" id="PRY41812.1"/>
    </source>
</evidence>
<comment type="caution">
    <text evidence="2">The sequence shown here is derived from an EMBL/GenBank/DDBJ whole genome shotgun (WGS) entry which is preliminary data.</text>
</comment>